<dbReference type="Proteomes" id="UP000244906">
    <property type="component" value="Unassembled WGS sequence"/>
</dbReference>
<name>A0A2V1GYJ9_9GAMM</name>
<feature type="transmembrane region" description="Helical" evidence="5">
    <location>
        <begin position="204"/>
        <end position="224"/>
    </location>
</feature>
<feature type="domain" description="STAS" evidence="6">
    <location>
        <begin position="444"/>
        <end position="546"/>
    </location>
</feature>
<feature type="transmembrane region" description="Helical" evidence="5">
    <location>
        <begin position="21"/>
        <end position="39"/>
    </location>
</feature>
<dbReference type="RefSeq" id="WP_116687455.1">
    <property type="nucleotide sequence ID" value="NZ_CAWNYD010000005.1"/>
</dbReference>
<gene>
    <name evidence="7" type="ORF">DC094_12530</name>
</gene>
<feature type="transmembrane region" description="Helical" evidence="5">
    <location>
        <begin position="347"/>
        <end position="366"/>
    </location>
</feature>
<dbReference type="GO" id="GO:0016020">
    <property type="term" value="C:membrane"/>
    <property type="evidence" value="ECO:0007669"/>
    <property type="project" value="UniProtKB-SubCell"/>
</dbReference>
<accession>A0A2V1GYJ9</accession>
<comment type="caution">
    <text evidence="7">The sequence shown here is derived from an EMBL/GenBank/DDBJ whole genome shotgun (WGS) entry which is preliminary data.</text>
</comment>
<comment type="subcellular location">
    <subcellularLocation>
        <location evidence="1">Membrane</location>
        <topology evidence="1">Multi-pass membrane protein</topology>
    </subcellularLocation>
</comment>
<evidence type="ECO:0000256" key="1">
    <source>
        <dbReference type="ARBA" id="ARBA00004141"/>
    </source>
</evidence>
<evidence type="ECO:0000256" key="5">
    <source>
        <dbReference type="SAM" id="Phobius"/>
    </source>
</evidence>
<dbReference type="Pfam" id="PF01740">
    <property type="entry name" value="STAS"/>
    <property type="match status" value="1"/>
</dbReference>
<feature type="transmembrane region" description="Helical" evidence="5">
    <location>
        <begin position="323"/>
        <end position="341"/>
    </location>
</feature>
<evidence type="ECO:0000256" key="3">
    <source>
        <dbReference type="ARBA" id="ARBA00022989"/>
    </source>
</evidence>
<dbReference type="EMBL" id="QDDL01000005">
    <property type="protein sequence ID" value="PVZ68126.1"/>
    <property type="molecule type" value="Genomic_DNA"/>
</dbReference>
<dbReference type="InterPro" id="IPR001902">
    <property type="entry name" value="SLC26A/SulP_fam"/>
</dbReference>
<feature type="transmembrane region" description="Helical" evidence="5">
    <location>
        <begin position="172"/>
        <end position="192"/>
    </location>
</feature>
<reference evidence="7 8" key="1">
    <citation type="submission" date="2018-04" db="EMBL/GenBank/DDBJ databases">
        <title>Thalassorhabdus spongiae gen. nov., sp. nov., isolated from a marine sponge in South-West Iceland.</title>
        <authorList>
            <person name="Knobloch S."/>
            <person name="Daussin A."/>
            <person name="Johannsson R."/>
            <person name="Marteinsson V.T."/>
        </authorList>
    </citation>
    <scope>NUCLEOTIDE SEQUENCE [LARGE SCALE GENOMIC DNA]</scope>
    <source>
        <strain evidence="7 8">Hp12</strain>
    </source>
</reference>
<dbReference type="CDD" id="cd07042">
    <property type="entry name" value="STAS_SulP_like_sulfate_transporter"/>
    <property type="match status" value="1"/>
</dbReference>
<evidence type="ECO:0000259" key="6">
    <source>
        <dbReference type="PROSITE" id="PS50801"/>
    </source>
</evidence>
<dbReference type="InterPro" id="IPR011547">
    <property type="entry name" value="SLC26A/SulP_dom"/>
</dbReference>
<dbReference type="PANTHER" id="PTHR11814">
    <property type="entry name" value="SULFATE TRANSPORTER"/>
    <property type="match status" value="1"/>
</dbReference>
<dbReference type="SUPFAM" id="SSF52091">
    <property type="entry name" value="SpoIIaa-like"/>
    <property type="match status" value="1"/>
</dbReference>
<evidence type="ECO:0000313" key="8">
    <source>
        <dbReference type="Proteomes" id="UP000244906"/>
    </source>
</evidence>
<evidence type="ECO:0000256" key="4">
    <source>
        <dbReference type="ARBA" id="ARBA00023136"/>
    </source>
</evidence>
<dbReference type="Gene3D" id="3.30.750.24">
    <property type="entry name" value="STAS domain"/>
    <property type="match status" value="1"/>
</dbReference>
<dbReference type="InterPro" id="IPR002645">
    <property type="entry name" value="STAS_dom"/>
</dbReference>
<protein>
    <submittedName>
        <fullName evidence="7">Sodium-independent anion transporter</fullName>
    </submittedName>
</protein>
<keyword evidence="8" id="KW-1185">Reference proteome</keyword>
<evidence type="ECO:0000256" key="2">
    <source>
        <dbReference type="ARBA" id="ARBA00022692"/>
    </source>
</evidence>
<feature type="transmembrane region" description="Helical" evidence="5">
    <location>
        <begin position="45"/>
        <end position="64"/>
    </location>
</feature>
<feature type="transmembrane region" description="Helical" evidence="5">
    <location>
        <begin position="378"/>
        <end position="403"/>
    </location>
</feature>
<feature type="transmembrane region" description="Helical" evidence="5">
    <location>
        <begin position="99"/>
        <end position="118"/>
    </location>
</feature>
<keyword evidence="3 5" id="KW-1133">Transmembrane helix</keyword>
<keyword evidence="4 5" id="KW-0472">Membrane</keyword>
<feature type="transmembrane region" description="Helical" evidence="5">
    <location>
        <begin position="244"/>
        <end position="265"/>
    </location>
</feature>
<dbReference type="OrthoDB" id="9769739at2"/>
<dbReference type="InterPro" id="IPR036513">
    <property type="entry name" value="STAS_dom_sf"/>
</dbReference>
<dbReference type="GO" id="GO:0055085">
    <property type="term" value="P:transmembrane transport"/>
    <property type="evidence" value="ECO:0007669"/>
    <property type="project" value="InterPro"/>
</dbReference>
<organism evidence="7 8">
    <name type="scientific">Pelagibaculum spongiae</name>
    <dbReference type="NCBI Taxonomy" id="2080658"/>
    <lineage>
        <taxon>Bacteria</taxon>
        <taxon>Pseudomonadati</taxon>
        <taxon>Pseudomonadota</taxon>
        <taxon>Gammaproteobacteria</taxon>
        <taxon>Oceanospirillales</taxon>
        <taxon>Pelagibaculum</taxon>
    </lineage>
</organism>
<dbReference type="Pfam" id="PF00916">
    <property type="entry name" value="Sulfate_transp"/>
    <property type="match status" value="1"/>
</dbReference>
<keyword evidence="2 5" id="KW-0812">Transmembrane</keyword>
<dbReference type="AlphaFoldDB" id="A0A2V1GYJ9"/>
<dbReference type="PROSITE" id="PS50801">
    <property type="entry name" value="STAS"/>
    <property type="match status" value="1"/>
</dbReference>
<feature type="transmembrane region" description="Helical" evidence="5">
    <location>
        <begin position="130"/>
        <end position="152"/>
    </location>
</feature>
<evidence type="ECO:0000313" key="7">
    <source>
        <dbReference type="EMBL" id="PVZ68126.1"/>
    </source>
</evidence>
<proteinExistence type="predicted"/>
<sequence length="548" mass="58116">MGSTTKLSRFSNGDFSKLIGDLFGGLTAAIVALPLALAFGVSSGLGAVAGLYGAIGVGFFAAIFGGTKTQISGPTGPMTVVMVTILAELNHYASESSLVLAFTVIMLAGVFQILFGSFKLGRYLTQMPFPVISGFMSGIGLIIIVLQLGILVGHSGASNVIQALQLLPQQLGQINLTEAGLSALCLGLLLLWPKKFNRWLPSPLLVLIVSLLLSNQLLSGELALLGEVPSGLPSLHWPVFDATLLAVMIKSALLLAVLGSLDSLLTSLVADNMTRTQHNSNKELIGQGIGNIAAGFLGGLPGAGATMRTVVNIRAGGNSRISGILHSLILLAIALGAGGLTEQIPQAALAAILVKVGIDIIDWNYLKRLHHSPLSSVGLMLIVMLLTVLVDLITAVAVGVFIANIGSLDRLSRHQSKNLVITSGKQPPKNLSADLQQQLNQLGEQVVLLQLNSPITFGVAKDVSQRLNQYQNYQLLIIDLQATQYIGLTTSMMLEDICQEALRQGKQVKICGAQKQPKEILHKLRLHKLIGESNYLDNLQLAIEQHVK</sequence>